<dbReference type="Gene3D" id="1.10.10.10">
    <property type="entry name" value="Winged helix-like DNA-binding domain superfamily/Winged helix DNA-binding domain"/>
    <property type="match status" value="1"/>
</dbReference>
<dbReference type="Proteomes" id="UP000234190">
    <property type="component" value="Unassembled WGS sequence"/>
</dbReference>
<feature type="domain" description="HTH lysR-type" evidence="5">
    <location>
        <begin position="6"/>
        <end position="63"/>
    </location>
</feature>
<dbReference type="GO" id="GO:0006351">
    <property type="term" value="P:DNA-templated transcription"/>
    <property type="evidence" value="ECO:0007669"/>
    <property type="project" value="TreeGrafter"/>
</dbReference>
<dbReference type="FunFam" id="1.10.10.10:FF:000038">
    <property type="entry name" value="Glycine cleavage system transcriptional activator"/>
    <property type="match status" value="1"/>
</dbReference>
<dbReference type="PRINTS" id="PR00039">
    <property type="entry name" value="HTHLYSR"/>
</dbReference>
<evidence type="ECO:0000256" key="1">
    <source>
        <dbReference type="ARBA" id="ARBA00009437"/>
    </source>
</evidence>
<dbReference type="NCBIfam" id="NF008352">
    <property type="entry name" value="PRK11139.1"/>
    <property type="match status" value="1"/>
</dbReference>
<evidence type="ECO:0000259" key="5">
    <source>
        <dbReference type="PROSITE" id="PS50931"/>
    </source>
</evidence>
<evidence type="ECO:0000256" key="2">
    <source>
        <dbReference type="ARBA" id="ARBA00023015"/>
    </source>
</evidence>
<accession>A0A2N4U443</accession>
<reference evidence="6 7" key="1">
    <citation type="submission" date="2017-10" db="EMBL/GenBank/DDBJ databases">
        <title>Two draft genome sequences of Pusillimonas sp. strains isolated from a nitrate- and radionuclide-contaminated groundwater in Russia.</title>
        <authorList>
            <person name="Grouzdev D.S."/>
            <person name="Tourova T.P."/>
            <person name="Goeva M.A."/>
            <person name="Babich T.L."/>
            <person name="Sokolova D.S."/>
            <person name="Abdullin R."/>
            <person name="Poltaraus A.B."/>
            <person name="Toshchakov S.V."/>
            <person name="Nazina T.N."/>
        </authorList>
    </citation>
    <scope>NUCLEOTIDE SEQUENCE [LARGE SCALE GENOMIC DNA]</scope>
    <source>
        <strain evidence="6 7">JR1/69-3-13</strain>
    </source>
</reference>
<dbReference type="Gene3D" id="3.40.190.10">
    <property type="entry name" value="Periplasmic binding protein-like II"/>
    <property type="match status" value="2"/>
</dbReference>
<dbReference type="InterPro" id="IPR036390">
    <property type="entry name" value="WH_DNA-bd_sf"/>
</dbReference>
<keyword evidence="7" id="KW-1185">Reference proteome</keyword>
<dbReference type="InterPro" id="IPR000847">
    <property type="entry name" value="LysR_HTH_N"/>
</dbReference>
<keyword evidence="3" id="KW-0238">DNA-binding</keyword>
<protein>
    <submittedName>
        <fullName evidence="6">LysR family transcriptional regulator</fullName>
    </submittedName>
</protein>
<dbReference type="PANTHER" id="PTHR30537:SF26">
    <property type="entry name" value="GLYCINE CLEAVAGE SYSTEM TRANSCRIPTIONAL ACTIVATOR"/>
    <property type="match status" value="1"/>
</dbReference>
<dbReference type="InterPro" id="IPR036388">
    <property type="entry name" value="WH-like_DNA-bd_sf"/>
</dbReference>
<organism evidence="6 7">
    <name type="scientific">Pollutimonas subterranea</name>
    <dbReference type="NCBI Taxonomy" id="2045210"/>
    <lineage>
        <taxon>Bacteria</taxon>
        <taxon>Pseudomonadati</taxon>
        <taxon>Pseudomonadota</taxon>
        <taxon>Betaproteobacteria</taxon>
        <taxon>Burkholderiales</taxon>
        <taxon>Alcaligenaceae</taxon>
        <taxon>Pollutimonas</taxon>
    </lineage>
</organism>
<evidence type="ECO:0000256" key="3">
    <source>
        <dbReference type="ARBA" id="ARBA00023125"/>
    </source>
</evidence>
<dbReference type="EMBL" id="PDNW01000008">
    <property type="protein sequence ID" value="PLC49795.1"/>
    <property type="molecule type" value="Genomic_DNA"/>
</dbReference>
<dbReference type="PANTHER" id="PTHR30537">
    <property type="entry name" value="HTH-TYPE TRANSCRIPTIONAL REGULATOR"/>
    <property type="match status" value="1"/>
</dbReference>
<comment type="caution">
    <text evidence="6">The sequence shown here is derived from an EMBL/GenBank/DDBJ whole genome shotgun (WGS) entry which is preliminary data.</text>
</comment>
<keyword evidence="2" id="KW-0805">Transcription regulation</keyword>
<evidence type="ECO:0000313" key="7">
    <source>
        <dbReference type="Proteomes" id="UP000234190"/>
    </source>
</evidence>
<comment type="similarity">
    <text evidence="1">Belongs to the LysR transcriptional regulatory family.</text>
</comment>
<gene>
    <name evidence="6" type="ORF">CR159_10905</name>
</gene>
<dbReference type="OrthoDB" id="8591238at2"/>
<dbReference type="GO" id="GO:0043565">
    <property type="term" value="F:sequence-specific DNA binding"/>
    <property type="evidence" value="ECO:0007669"/>
    <property type="project" value="TreeGrafter"/>
</dbReference>
<evidence type="ECO:0000256" key="4">
    <source>
        <dbReference type="ARBA" id="ARBA00023163"/>
    </source>
</evidence>
<dbReference type="InterPro" id="IPR058163">
    <property type="entry name" value="LysR-type_TF_proteobact-type"/>
</dbReference>
<dbReference type="InterPro" id="IPR005119">
    <property type="entry name" value="LysR_subst-bd"/>
</dbReference>
<dbReference type="Pfam" id="PF03466">
    <property type="entry name" value="LysR_substrate"/>
    <property type="match status" value="1"/>
</dbReference>
<dbReference type="AlphaFoldDB" id="A0A2N4U443"/>
<dbReference type="CDD" id="cd08432">
    <property type="entry name" value="PBP2_GcdR_TrpI_HvrB_AmpR_like"/>
    <property type="match status" value="1"/>
</dbReference>
<sequence length="302" mass="33829">MSTRMPPLNPLRTFEVAARHLSFSRAADELFVTAAAVSHQIKTLEDSLGVRLFTRQGNSLTLTETGTNYLPAIQQAFKQVAEATYRLHKRDQRPILRMNVPPTFAVKWLIPRLDQFFKLHPDIDVKVSTSNHMVDFSRENFDLVMCYGRGSYPGMQSKRCLPVEVFPVCSPHLLKAGPPVTRPADLKHYTLLHDDSVYSDGSNPGWSTWFDFVGCSEVDATRGPSFWPSHLVIDAALDGLGVALAKKPWVDKDLASGRLVRLSDLSLPVEYSYYIVYPDSRAEDPLITTFVEWVQSQGGAAD</sequence>
<proteinExistence type="inferred from homology"/>
<dbReference type="Pfam" id="PF00126">
    <property type="entry name" value="HTH_1"/>
    <property type="match status" value="1"/>
</dbReference>
<dbReference type="SUPFAM" id="SSF53850">
    <property type="entry name" value="Periplasmic binding protein-like II"/>
    <property type="match status" value="1"/>
</dbReference>
<name>A0A2N4U443_9BURK</name>
<dbReference type="PROSITE" id="PS50931">
    <property type="entry name" value="HTH_LYSR"/>
    <property type="match status" value="1"/>
</dbReference>
<keyword evidence="4" id="KW-0804">Transcription</keyword>
<dbReference type="SUPFAM" id="SSF46785">
    <property type="entry name" value="Winged helix' DNA-binding domain"/>
    <property type="match status" value="1"/>
</dbReference>
<evidence type="ECO:0000313" key="6">
    <source>
        <dbReference type="EMBL" id="PLC49795.1"/>
    </source>
</evidence>
<dbReference type="GO" id="GO:0003700">
    <property type="term" value="F:DNA-binding transcription factor activity"/>
    <property type="evidence" value="ECO:0007669"/>
    <property type="project" value="InterPro"/>
</dbReference>
<dbReference type="RefSeq" id="WP_102073989.1">
    <property type="nucleotide sequence ID" value="NZ_PDNW01000008.1"/>
</dbReference>